<feature type="non-terminal residue" evidence="2">
    <location>
        <position position="105"/>
    </location>
</feature>
<feature type="region of interest" description="Disordered" evidence="1">
    <location>
        <begin position="1"/>
        <end position="21"/>
    </location>
</feature>
<dbReference type="GeneID" id="28817969"/>
<dbReference type="InParanoid" id="A0A194XJT8"/>
<feature type="compositionally biased region" description="Acidic residues" evidence="1">
    <location>
        <begin position="1"/>
        <end position="11"/>
    </location>
</feature>
<proteinExistence type="predicted"/>
<sequence>DEEDSDDEDPNNLDPDVAYDESTPIEFRLRVPINVTGNNNVIAIDAAKMARTVSAALTETLRDMSVGSGGVPMIDHNGVARAVNIRVDCKVNVKGDKNTVGEKAV</sequence>
<organism evidence="2 3">
    <name type="scientific">Mollisia scopiformis</name>
    <name type="common">Conifer needle endophyte fungus</name>
    <name type="synonym">Phialocephala scopiformis</name>
    <dbReference type="NCBI Taxonomy" id="149040"/>
    <lineage>
        <taxon>Eukaryota</taxon>
        <taxon>Fungi</taxon>
        <taxon>Dikarya</taxon>
        <taxon>Ascomycota</taxon>
        <taxon>Pezizomycotina</taxon>
        <taxon>Leotiomycetes</taxon>
        <taxon>Helotiales</taxon>
        <taxon>Mollisiaceae</taxon>
        <taxon>Mollisia</taxon>
    </lineage>
</organism>
<gene>
    <name evidence="2" type="ORF">LY89DRAFT_546078</name>
</gene>
<reference evidence="2 3" key="1">
    <citation type="submission" date="2015-10" db="EMBL/GenBank/DDBJ databases">
        <title>Full genome of DAOMC 229536 Phialocephala scopiformis, a fungal endophyte of spruce producing the potent anti-insectan compound rugulosin.</title>
        <authorList>
            <consortium name="DOE Joint Genome Institute"/>
            <person name="Walker A.K."/>
            <person name="Frasz S.L."/>
            <person name="Seifert K.A."/>
            <person name="Miller J.D."/>
            <person name="Mondo S.J."/>
            <person name="Labutti K."/>
            <person name="Lipzen A."/>
            <person name="Dockter R."/>
            <person name="Kennedy M."/>
            <person name="Grigoriev I.V."/>
            <person name="Spatafora J.W."/>
        </authorList>
    </citation>
    <scope>NUCLEOTIDE SEQUENCE [LARGE SCALE GENOMIC DNA]</scope>
    <source>
        <strain evidence="2 3">CBS 120377</strain>
    </source>
</reference>
<name>A0A194XJT8_MOLSC</name>
<evidence type="ECO:0000313" key="2">
    <source>
        <dbReference type="EMBL" id="KUJ20374.1"/>
    </source>
</evidence>
<keyword evidence="3" id="KW-1185">Reference proteome</keyword>
<accession>A0A194XJT8</accession>
<dbReference type="EMBL" id="KQ947409">
    <property type="protein sequence ID" value="KUJ20374.1"/>
    <property type="molecule type" value="Genomic_DNA"/>
</dbReference>
<dbReference type="OrthoDB" id="5409271at2759"/>
<dbReference type="KEGG" id="psco:LY89DRAFT_546078"/>
<dbReference type="Proteomes" id="UP000070700">
    <property type="component" value="Unassembled WGS sequence"/>
</dbReference>
<evidence type="ECO:0000313" key="3">
    <source>
        <dbReference type="Proteomes" id="UP000070700"/>
    </source>
</evidence>
<feature type="non-terminal residue" evidence="2">
    <location>
        <position position="1"/>
    </location>
</feature>
<protein>
    <submittedName>
        <fullName evidence="2">Uncharacterized protein</fullName>
    </submittedName>
</protein>
<evidence type="ECO:0000256" key="1">
    <source>
        <dbReference type="SAM" id="MobiDB-lite"/>
    </source>
</evidence>
<dbReference type="RefSeq" id="XP_018074729.1">
    <property type="nucleotide sequence ID" value="XM_018208243.1"/>
</dbReference>
<dbReference type="AlphaFoldDB" id="A0A194XJT8"/>